<dbReference type="EMBL" id="JABXWD010000039">
    <property type="protein sequence ID" value="MBV6340672.1"/>
    <property type="molecule type" value="Genomic_DNA"/>
</dbReference>
<evidence type="ECO:0000313" key="2">
    <source>
        <dbReference type="Proteomes" id="UP001196980"/>
    </source>
</evidence>
<dbReference type="Proteomes" id="UP001196980">
    <property type="component" value="Unassembled WGS sequence"/>
</dbReference>
<dbReference type="RefSeq" id="WP_218251290.1">
    <property type="nucleotide sequence ID" value="NZ_JABXWD010000039.1"/>
</dbReference>
<organism evidence="1 2">
    <name type="scientific">Candidatus Magnetobacterium casense</name>
    <dbReference type="NCBI Taxonomy" id="1455061"/>
    <lineage>
        <taxon>Bacteria</taxon>
        <taxon>Pseudomonadati</taxon>
        <taxon>Nitrospirota</taxon>
        <taxon>Thermodesulfovibrionia</taxon>
        <taxon>Thermodesulfovibrionales</taxon>
        <taxon>Candidatus Magnetobacteriaceae</taxon>
        <taxon>Candidatus Magnetobacterium</taxon>
    </lineage>
</organism>
<keyword evidence="2" id="KW-1185">Reference proteome</keyword>
<name>A0ABS6RW49_9BACT</name>
<gene>
    <name evidence="1" type="ORF">HWQ67_03665</name>
</gene>
<proteinExistence type="predicted"/>
<accession>A0ABS6RW49</accession>
<reference evidence="1 2" key="1">
    <citation type="journal article" date="2020" name="J Geophys Res Biogeosci">
        <title>Magnetotaxis as an Adaptation to Enable Bacterial Shuttling of Microbial Sulfur and Sulfur Cycling Across Aquatic Oxic#Anoxic Interfaces.</title>
        <authorList>
            <person name="Li J."/>
            <person name="Liu P."/>
            <person name="Wang J."/>
            <person name="Roberts A.P."/>
            <person name="Pan Y."/>
        </authorList>
    </citation>
    <scope>NUCLEOTIDE SEQUENCE [LARGE SCALE GENOMIC DNA]</scope>
    <source>
        <strain evidence="1 2">MYR-1_YQ</strain>
    </source>
</reference>
<protein>
    <submittedName>
        <fullName evidence="1">Uncharacterized protein</fullName>
    </submittedName>
</protein>
<evidence type="ECO:0000313" key="1">
    <source>
        <dbReference type="EMBL" id="MBV6340672.1"/>
    </source>
</evidence>
<sequence>MAARCWLTSGKIIDRRPGDWWPWWPDGGQWWQAGGRMTCATSLVSAVSGQCMGANVRLVPGLA</sequence>
<comment type="caution">
    <text evidence="1">The sequence shown here is derived from an EMBL/GenBank/DDBJ whole genome shotgun (WGS) entry which is preliminary data.</text>
</comment>